<feature type="region of interest" description="Disordered" evidence="1">
    <location>
        <begin position="84"/>
        <end position="121"/>
    </location>
</feature>
<accession>A0A1E3HHD5</accession>
<gene>
    <name evidence="2" type="ORF">L202_05770</name>
</gene>
<keyword evidence="3" id="KW-1185">Reference proteome</keyword>
<sequence>MSDAATVEEEDYESVENDEEGEGENEEGSSEESEVGSSLGSSADNKSNSPPLLLVTIGENESAIPPQLKWEESVYTQIAKHHETAQAPPPTTFGEQDQEHEQGHTGHGIISRPSMWPTLIRQPADGREPYYEWLQGDGITVVQVDQSVFEDVSSISSEE</sequence>
<dbReference type="EMBL" id="AWGJ01000009">
    <property type="protein sequence ID" value="ODN75758.1"/>
    <property type="molecule type" value="Genomic_DNA"/>
</dbReference>
<dbReference type="GeneID" id="30157079"/>
<evidence type="ECO:0000313" key="3">
    <source>
        <dbReference type="Proteomes" id="UP000094065"/>
    </source>
</evidence>
<evidence type="ECO:0000313" key="2">
    <source>
        <dbReference type="EMBL" id="ODN75758.1"/>
    </source>
</evidence>
<evidence type="ECO:0000256" key="1">
    <source>
        <dbReference type="SAM" id="MobiDB-lite"/>
    </source>
</evidence>
<dbReference type="RefSeq" id="XP_018991289.1">
    <property type="nucleotide sequence ID" value="XM_019140138.1"/>
</dbReference>
<feature type="region of interest" description="Disordered" evidence="1">
    <location>
        <begin position="1"/>
        <end position="65"/>
    </location>
</feature>
<dbReference type="AlphaFoldDB" id="A0A1E3HHD5"/>
<protein>
    <submittedName>
        <fullName evidence="2">Uncharacterized protein</fullName>
    </submittedName>
</protein>
<reference evidence="2 3" key="1">
    <citation type="submission" date="2016-06" db="EMBL/GenBank/DDBJ databases">
        <title>Evolution of pathogenesis and genome organization in the Tremellales.</title>
        <authorList>
            <person name="Cuomo C."/>
            <person name="Litvintseva A."/>
            <person name="Heitman J."/>
            <person name="Chen Y."/>
            <person name="Sun S."/>
            <person name="Springer D."/>
            <person name="Dromer F."/>
            <person name="Young S."/>
            <person name="Zeng Q."/>
            <person name="Chapman S."/>
            <person name="Gujja S."/>
            <person name="Saif S."/>
            <person name="Birren B."/>
        </authorList>
    </citation>
    <scope>NUCLEOTIDE SEQUENCE [LARGE SCALE GENOMIC DNA]</scope>
    <source>
        <strain evidence="2 3">CBS 6039</strain>
    </source>
</reference>
<feature type="compositionally biased region" description="Acidic residues" evidence="1">
    <location>
        <begin position="1"/>
        <end position="34"/>
    </location>
</feature>
<proteinExistence type="predicted"/>
<organism evidence="2 3">
    <name type="scientific">Cryptococcus amylolentus CBS 6039</name>
    <dbReference type="NCBI Taxonomy" id="1295533"/>
    <lineage>
        <taxon>Eukaryota</taxon>
        <taxon>Fungi</taxon>
        <taxon>Dikarya</taxon>
        <taxon>Basidiomycota</taxon>
        <taxon>Agaricomycotina</taxon>
        <taxon>Tremellomycetes</taxon>
        <taxon>Tremellales</taxon>
        <taxon>Cryptococcaceae</taxon>
        <taxon>Cryptococcus</taxon>
    </lineage>
</organism>
<dbReference type="Proteomes" id="UP000094065">
    <property type="component" value="Unassembled WGS sequence"/>
</dbReference>
<name>A0A1E3HHD5_9TREE</name>
<comment type="caution">
    <text evidence="2">The sequence shown here is derived from an EMBL/GenBank/DDBJ whole genome shotgun (WGS) entry which is preliminary data.</text>
</comment>